<feature type="compositionally biased region" description="Low complexity" evidence="8">
    <location>
        <begin position="534"/>
        <end position="549"/>
    </location>
</feature>
<dbReference type="SUPFAM" id="SSF81631">
    <property type="entry name" value="PAP/OAS1 substrate-binding domain"/>
    <property type="match status" value="1"/>
</dbReference>
<accession>A0AAV9IR29</accession>
<evidence type="ECO:0000313" key="11">
    <source>
        <dbReference type="EMBL" id="KAK4534822.1"/>
    </source>
</evidence>
<dbReference type="SUPFAM" id="SSF81301">
    <property type="entry name" value="Nucleotidyltransferase"/>
    <property type="match status" value="1"/>
</dbReference>
<keyword evidence="4" id="KW-0963">Cytoplasm</keyword>
<feature type="domain" description="PAP-associated" evidence="9">
    <location>
        <begin position="410"/>
        <end position="445"/>
    </location>
</feature>
<name>A0AAV9IR29_CYACA</name>
<evidence type="ECO:0000256" key="2">
    <source>
        <dbReference type="ARBA" id="ARBA00001946"/>
    </source>
</evidence>
<keyword evidence="6" id="KW-0479">Metal-binding</keyword>
<evidence type="ECO:0008006" key="13">
    <source>
        <dbReference type="Google" id="ProtNLM"/>
    </source>
</evidence>
<organism evidence="11 12">
    <name type="scientific">Cyanidium caldarium</name>
    <name type="common">Red alga</name>
    <dbReference type="NCBI Taxonomy" id="2771"/>
    <lineage>
        <taxon>Eukaryota</taxon>
        <taxon>Rhodophyta</taxon>
        <taxon>Bangiophyceae</taxon>
        <taxon>Cyanidiales</taxon>
        <taxon>Cyanidiaceae</taxon>
        <taxon>Cyanidium</taxon>
    </lineage>
</organism>
<feature type="domain" description="Poly(A) RNA polymerase mitochondrial-like central palm" evidence="10">
    <location>
        <begin position="152"/>
        <end position="287"/>
    </location>
</feature>
<sequence>MSRDITGPRLDAERSEMATGPTVSGTRSMGAPPETSAISRRPHRPVGVTDAALRTVTAQLAGVHVHERRHSGSDVESDGRQTRYPVERSLRPPMSETLERLRKKRAQIAARSAAVASAPSFEDAWGIDDEYLGAQALRFRELVAEVAYPNAAAEYERRAKLAKHLQRVADSRFRGCQARVYGSTATGVLLRGGDLDINFVAPMPPLEVLRAERHDERYSEDDFRRDVVGDLGRLLRRRRHEFENVQIIAQTRVPLVKFHDLRSDIEVDVQVNNSFVARNTALLRAYVRFDPRVRPLAIFVKRWAVARDLNEPFAGTLSSYSYLILLIQYLQLVTPPVLPCLQRLALRRAATIAHGQEAAAATSTSASSVEELVEYQQLEEIVDERLVDEHYLERDDLRMPVHNDMPEALLLAGFFYFYGYQFDYENCAVSVRCGRLIDKRRRGWAVDDYGGSGAATAPEGRADEAGLESVPAAAVEAPTTGAESDNNKARESTGRLSDDEERQALSNPSDEENPTAAAMTANADVGRNAPTPPAANGTDAAAADPQLQRDAARRQRQRRIREQMDRSQRHFFSIEDPFDMTHDLGRVCSKASAALLRHEFRRAYAVLAQRLPLESLLKPYDYAEEN</sequence>
<keyword evidence="7" id="KW-0460">Magnesium</keyword>
<dbReference type="Gene3D" id="1.10.1410.10">
    <property type="match status" value="1"/>
</dbReference>
<feature type="compositionally biased region" description="Basic and acidic residues" evidence="8">
    <location>
        <begin position="70"/>
        <end position="90"/>
    </location>
</feature>
<keyword evidence="12" id="KW-1185">Reference proteome</keyword>
<dbReference type="InterPro" id="IPR054708">
    <property type="entry name" value="MTPAP-like_central"/>
</dbReference>
<dbReference type="PANTHER" id="PTHR12271">
    <property type="entry name" value="POLY A POLYMERASE CID PAP -RELATED"/>
    <property type="match status" value="1"/>
</dbReference>
<comment type="cofactor">
    <cofactor evidence="2">
        <name>Mg(2+)</name>
        <dbReference type="ChEBI" id="CHEBI:18420"/>
    </cofactor>
</comment>
<dbReference type="PANTHER" id="PTHR12271:SF40">
    <property type="entry name" value="POLY(A) RNA POLYMERASE GLD2"/>
    <property type="match status" value="1"/>
</dbReference>
<evidence type="ECO:0000313" key="12">
    <source>
        <dbReference type="Proteomes" id="UP001301350"/>
    </source>
</evidence>
<dbReference type="AlphaFoldDB" id="A0AAV9IR29"/>
<evidence type="ECO:0000256" key="8">
    <source>
        <dbReference type="SAM" id="MobiDB-lite"/>
    </source>
</evidence>
<feature type="region of interest" description="Disordered" evidence="8">
    <location>
        <begin position="447"/>
        <end position="562"/>
    </location>
</feature>
<dbReference type="Pfam" id="PF22600">
    <property type="entry name" value="MTPAP-like_central"/>
    <property type="match status" value="1"/>
</dbReference>
<dbReference type="GO" id="GO:0005737">
    <property type="term" value="C:cytoplasm"/>
    <property type="evidence" value="ECO:0007669"/>
    <property type="project" value="UniProtKB-SubCell"/>
</dbReference>
<reference evidence="11 12" key="1">
    <citation type="submission" date="2022-07" db="EMBL/GenBank/DDBJ databases">
        <title>Genome-wide signatures of adaptation to extreme environments.</title>
        <authorList>
            <person name="Cho C.H."/>
            <person name="Yoon H.S."/>
        </authorList>
    </citation>
    <scope>NUCLEOTIDE SEQUENCE [LARGE SCALE GENOMIC DNA]</scope>
    <source>
        <strain evidence="11 12">DBV 063 E5</strain>
    </source>
</reference>
<comment type="subcellular location">
    <subcellularLocation>
        <location evidence="3">Cytoplasm</location>
    </subcellularLocation>
</comment>
<proteinExistence type="predicted"/>
<evidence type="ECO:0000259" key="10">
    <source>
        <dbReference type="Pfam" id="PF22600"/>
    </source>
</evidence>
<feature type="region of interest" description="Disordered" evidence="8">
    <location>
        <begin position="62"/>
        <end position="94"/>
    </location>
</feature>
<dbReference type="CDD" id="cd05402">
    <property type="entry name" value="NT_PAP_TUTase"/>
    <property type="match status" value="1"/>
</dbReference>
<keyword evidence="5" id="KW-0808">Transferase</keyword>
<dbReference type="GO" id="GO:0031123">
    <property type="term" value="P:RNA 3'-end processing"/>
    <property type="evidence" value="ECO:0007669"/>
    <property type="project" value="TreeGrafter"/>
</dbReference>
<dbReference type="InterPro" id="IPR043519">
    <property type="entry name" value="NT_sf"/>
</dbReference>
<evidence type="ECO:0000256" key="3">
    <source>
        <dbReference type="ARBA" id="ARBA00004496"/>
    </source>
</evidence>
<comment type="caution">
    <text evidence="11">The sequence shown here is derived from an EMBL/GenBank/DDBJ whole genome shotgun (WGS) entry which is preliminary data.</text>
</comment>
<feature type="region of interest" description="Disordered" evidence="8">
    <location>
        <begin position="1"/>
        <end position="45"/>
    </location>
</feature>
<dbReference type="InterPro" id="IPR002058">
    <property type="entry name" value="PAP_assoc"/>
</dbReference>
<dbReference type="Gene3D" id="3.30.460.10">
    <property type="entry name" value="Beta Polymerase, domain 2"/>
    <property type="match status" value="1"/>
</dbReference>
<evidence type="ECO:0000256" key="6">
    <source>
        <dbReference type="ARBA" id="ARBA00022723"/>
    </source>
</evidence>
<dbReference type="Proteomes" id="UP001301350">
    <property type="component" value="Unassembled WGS sequence"/>
</dbReference>
<evidence type="ECO:0000256" key="4">
    <source>
        <dbReference type="ARBA" id="ARBA00022490"/>
    </source>
</evidence>
<dbReference type="GO" id="GO:0016779">
    <property type="term" value="F:nucleotidyltransferase activity"/>
    <property type="evidence" value="ECO:0007669"/>
    <property type="project" value="TreeGrafter"/>
</dbReference>
<feature type="compositionally biased region" description="Basic and acidic residues" evidence="8">
    <location>
        <begin position="485"/>
        <end position="497"/>
    </location>
</feature>
<dbReference type="GO" id="GO:0046872">
    <property type="term" value="F:metal ion binding"/>
    <property type="evidence" value="ECO:0007669"/>
    <property type="project" value="UniProtKB-KW"/>
</dbReference>
<evidence type="ECO:0000259" key="9">
    <source>
        <dbReference type="Pfam" id="PF03828"/>
    </source>
</evidence>
<evidence type="ECO:0000256" key="7">
    <source>
        <dbReference type="ARBA" id="ARBA00022842"/>
    </source>
</evidence>
<gene>
    <name evidence="11" type="ORF">CDCA_CDCA03G0847</name>
</gene>
<dbReference type="Pfam" id="PF03828">
    <property type="entry name" value="PAP_assoc"/>
    <property type="match status" value="1"/>
</dbReference>
<protein>
    <recommendedName>
        <fullName evidence="13">Polynucleotide adenylyltransferase</fullName>
    </recommendedName>
</protein>
<evidence type="ECO:0000256" key="5">
    <source>
        <dbReference type="ARBA" id="ARBA00022679"/>
    </source>
</evidence>
<comment type="cofactor">
    <cofactor evidence="1">
        <name>Mn(2+)</name>
        <dbReference type="ChEBI" id="CHEBI:29035"/>
    </cofactor>
</comment>
<dbReference type="EMBL" id="JANCYW010000003">
    <property type="protein sequence ID" value="KAK4534822.1"/>
    <property type="molecule type" value="Genomic_DNA"/>
</dbReference>
<evidence type="ECO:0000256" key="1">
    <source>
        <dbReference type="ARBA" id="ARBA00001936"/>
    </source>
</evidence>